<dbReference type="RefSeq" id="WP_322410797.1">
    <property type="nucleotide sequence ID" value="NZ_CP139779.1"/>
</dbReference>
<protein>
    <recommendedName>
        <fullName evidence="5">DUF4232 domain-containing protein</fullName>
    </recommendedName>
</protein>
<name>A0ABZ0VAK7_9MICO</name>
<feature type="compositionally biased region" description="Low complexity" evidence="1">
    <location>
        <begin position="46"/>
        <end position="62"/>
    </location>
</feature>
<keyword evidence="2" id="KW-1133">Transmembrane helix</keyword>
<dbReference type="Proteomes" id="UP001324533">
    <property type="component" value="Chromosome"/>
</dbReference>
<evidence type="ECO:0000256" key="1">
    <source>
        <dbReference type="SAM" id="MobiDB-lite"/>
    </source>
</evidence>
<feature type="region of interest" description="Disordered" evidence="1">
    <location>
        <begin position="46"/>
        <end position="108"/>
    </location>
</feature>
<dbReference type="EMBL" id="CP139779">
    <property type="protein sequence ID" value="WQB70660.1"/>
    <property type="molecule type" value="Genomic_DNA"/>
</dbReference>
<keyword evidence="2" id="KW-0472">Membrane</keyword>
<sequence>MTGTEARRRHSPAVYRRRRFVVLLGLLAVIALVVWLVVAPPWRGSAADNASPAASATPTGDPVATDLPALESDGSAATPTPGPSDAAAAPDAEGAASADEAAAASAAEPCTPGDLLVEAVTDKTEYAAGEIPQLSIRLTNNGDACTLNVGTTGQVFTVMSGNDTWWKSTDCQAEPTDMMVLLEEGQVVTSAAPISWDRTRSSVETCGATERQAAPAGGASYHLYVSIGGVNSTNTAQFLLL</sequence>
<keyword evidence="2" id="KW-0812">Transmembrane</keyword>
<gene>
    <name evidence="3" type="ORF">T9R20_01505</name>
</gene>
<evidence type="ECO:0000256" key="2">
    <source>
        <dbReference type="SAM" id="Phobius"/>
    </source>
</evidence>
<proteinExistence type="predicted"/>
<keyword evidence="4" id="KW-1185">Reference proteome</keyword>
<feature type="compositionally biased region" description="Low complexity" evidence="1">
    <location>
        <begin position="76"/>
        <end position="108"/>
    </location>
</feature>
<evidence type="ECO:0000313" key="4">
    <source>
        <dbReference type="Proteomes" id="UP001324533"/>
    </source>
</evidence>
<evidence type="ECO:0000313" key="3">
    <source>
        <dbReference type="EMBL" id="WQB70660.1"/>
    </source>
</evidence>
<feature type="transmembrane region" description="Helical" evidence="2">
    <location>
        <begin position="20"/>
        <end position="42"/>
    </location>
</feature>
<reference evidence="3 4" key="1">
    <citation type="submission" date="2023-06" db="EMBL/GenBank/DDBJ databases">
        <title>Rock-solubilizing bacteria, Microbacterium invictum, promotes re-establishment of vegetation in rocky wasteland by accelerating rock bio-weathering and reshaping soil bacterial community.</title>
        <authorList>
            <person name="Liu C."/>
        </authorList>
    </citation>
    <scope>NUCLEOTIDE SEQUENCE [LARGE SCALE GENOMIC DNA]</scope>
    <source>
        <strain evidence="3 4">X-18</strain>
    </source>
</reference>
<evidence type="ECO:0008006" key="5">
    <source>
        <dbReference type="Google" id="ProtNLM"/>
    </source>
</evidence>
<accession>A0ABZ0VAK7</accession>
<organism evidence="3 4">
    <name type="scientific">Microbacterium invictum</name>
    <dbReference type="NCBI Taxonomy" id="515415"/>
    <lineage>
        <taxon>Bacteria</taxon>
        <taxon>Bacillati</taxon>
        <taxon>Actinomycetota</taxon>
        <taxon>Actinomycetes</taxon>
        <taxon>Micrococcales</taxon>
        <taxon>Microbacteriaceae</taxon>
        <taxon>Microbacterium</taxon>
    </lineage>
</organism>